<protein>
    <submittedName>
        <fullName evidence="2">Uncharacterized protein</fullName>
    </submittedName>
</protein>
<keyword evidence="3" id="KW-1185">Reference proteome</keyword>
<dbReference type="EMBL" id="FNQB01000005">
    <property type="protein sequence ID" value="SDZ63712.1"/>
    <property type="molecule type" value="Genomic_DNA"/>
</dbReference>
<dbReference type="STRING" id="137265.SAMN05421684_7577"/>
<evidence type="ECO:0000313" key="3">
    <source>
        <dbReference type="Proteomes" id="UP000199632"/>
    </source>
</evidence>
<evidence type="ECO:0000256" key="1">
    <source>
        <dbReference type="SAM" id="MobiDB-lite"/>
    </source>
</evidence>
<evidence type="ECO:0000313" key="2">
    <source>
        <dbReference type="EMBL" id="SDZ63712.1"/>
    </source>
</evidence>
<name>A0A1H3UMP3_9ACTN</name>
<gene>
    <name evidence="2" type="ORF">SAMN05421684_7577</name>
</gene>
<reference evidence="3" key="1">
    <citation type="submission" date="2016-10" db="EMBL/GenBank/DDBJ databases">
        <authorList>
            <person name="Varghese N."/>
            <person name="Submissions S."/>
        </authorList>
    </citation>
    <scope>NUCLEOTIDE SEQUENCE [LARGE SCALE GENOMIC DNA]</scope>
    <source>
        <strain evidence="3">DSM 44718</strain>
    </source>
</reference>
<dbReference type="RefSeq" id="WP_176985281.1">
    <property type="nucleotide sequence ID" value="NZ_BOND01000029.1"/>
</dbReference>
<organism evidence="2 3">
    <name type="scientific">Asanoa ishikariensis</name>
    <dbReference type="NCBI Taxonomy" id="137265"/>
    <lineage>
        <taxon>Bacteria</taxon>
        <taxon>Bacillati</taxon>
        <taxon>Actinomycetota</taxon>
        <taxon>Actinomycetes</taxon>
        <taxon>Micromonosporales</taxon>
        <taxon>Micromonosporaceae</taxon>
        <taxon>Asanoa</taxon>
    </lineage>
</organism>
<dbReference type="AlphaFoldDB" id="A0A1H3UMP3"/>
<feature type="region of interest" description="Disordered" evidence="1">
    <location>
        <begin position="52"/>
        <end position="71"/>
    </location>
</feature>
<accession>A0A1H3UMP3</accession>
<sequence length="96" mass="11221">MAEPLPKRDNRDRSVSFRNLRESPPRPIRVRAETIARHWYRAAREANRIDTRRRRLSRPTPSQTKCPEDGRHISFTVGPLLSSSTSDYTFVCAERL</sequence>
<feature type="region of interest" description="Disordered" evidence="1">
    <location>
        <begin position="1"/>
        <end position="26"/>
    </location>
</feature>
<dbReference type="Proteomes" id="UP000199632">
    <property type="component" value="Unassembled WGS sequence"/>
</dbReference>
<proteinExistence type="predicted"/>